<dbReference type="InterPro" id="IPR050623">
    <property type="entry name" value="Glucan_succinyl_AcylTrfase"/>
</dbReference>
<evidence type="ECO:0000256" key="1">
    <source>
        <dbReference type="ARBA" id="ARBA00004370"/>
    </source>
</evidence>
<dbReference type="AlphaFoldDB" id="A0A917E0Q7"/>
<evidence type="ECO:0000256" key="3">
    <source>
        <dbReference type="SAM" id="Phobius"/>
    </source>
</evidence>
<feature type="transmembrane region" description="Helical" evidence="3">
    <location>
        <begin position="40"/>
        <end position="60"/>
    </location>
</feature>
<feature type="transmembrane region" description="Helical" evidence="3">
    <location>
        <begin position="81"/>
        <end position="102"/>
    </location>
</feature>
<proteinExistence type="inferred from homology"/>
<evidence type="ECO:0000313" key="6">
    <source>
        <dbReference type="Proteomes" id="UP000612456"/>
    </source>
</evidence>
<keyword evidence="6" id="KW-1185">Reference proteome</keyword>
<dbReference type="Proteomes" id="UP000612456">
    <property type="component" value="Unassembled WGS sequence"/>
</dbReference>
<dbReference type="PANTHER" id="PTHR36927:SF3">
    <property type="entry name" value="GLUCANS BIOSYNTHESIS PROTEIN C"/>
    <property type="match status" value="1"/>
</dbReference>
<gene>
    <name evidence="5" type="ORF">GCM10010911_54280</name>
</gene>
<dbReference type="Pfam" id="PF01757">
    <property type="entry name" value="Acyl_transf_3"/>
    <property type="match status" value="1"/>
</dbReference>
<keyword evidence="3" id="KW-0812">Transmembrane</keyword>
<keyword evidence="3" id="KW-1133">Transmembrane helix</keyword>
<feature type="transmembrane region" description="Helical" evidence="3">
    <location>
        <begin position="315"/>
        <end position="337"/>
    </location>
</feature>
<dbReference type="InterPro" id="IPR002656">
    <property type="entry name" value="Acyl_transf_3_dom"/>
</dbReference>
<dbReference type="RefSeq" id="WP_188996937.1">
    <property type="nucleotide sequence ID" value="NZ_BMHP01000004.1"/>
</dbReference>
<feature type="transmembrane region" description="Helical" evidence="3">
    <location>
        <begin position="12"/>
        <end position="34"/>
    </location>
</feature>
<feature type="transmembrane region" description="Helical" evidence="3">
    <location>
        <begin position="197"/>
        <end position="214"/>
    </location>
</feature>
<feature type="transmembrane region" description="Helical" evidence="3">
    <location>
        <begin position="226"/>
        <end position="245"/>
    </location>
</feature>
<reference evidence="5" key="1">
    <citation type="journal article" date="2014" name="Int. J. Syst. Evol. Microbiol.">
        <title>Complete genome sequence of Corynebacterium casei LMG S-19264T (=DSM 44701T), isolated from a smear-ripened cheese.</title>
        <authorList>
            <consortium name="US DOE Joint Genome Institute (JGI-PGF)"/>
            <person name="Walter F."/>
            <person name="Albersmeier A."/>
            <person name="Kalinowski J."/>
            <person name="Ruckert C."/>
        </authorList>
    </citation>
    <scope>NUCLEOTIDE SEQUENCE</scope>
    <source>
        <strain evidence="5">CGMCC 1.15178</strain>
    </source>
</reference>
<dbReference type="PANTHER" id="PTHR36927">
    <property type="entry name" value="BLR4337 PROTEIN"/>
    <property type="match status" value="1"/>
</dbReference>
<sequence length="351" mass="40678">MRKDYMDWLRNIGILYLFLYHTARIFDDISPFYIKGETNVFSSIVVHSSFWFMPLLFLLAGMSSLYALQRRTARNFVRERFLRLLIPLFIGVLVIVPPQGYYAKRFHLNEQESYLSFLKSYFTDISNWSEYAGGISPAHLWFILFLFLISIGLLPLMLNVIKNQYSPSWMQHPLLILLPFAGLTILAALPDVSGKNIFLYAGYFILGFFMATRDTIIDLIAKHRKLYLAAALLGTALLFWEIYMIGSQSGFAFTSLHLLLNWAALLAVLGYGKRYLNRKSAFMTYFNPAAFPVYILHQTYLIIIGYYVLKEIHHGFIPFVLIAFLSFGMSIATYEIIRRIKPIRFFFGLKA</sequence>
<dbReference type="GO" id="GO:0016747">
    <property type="term" value="F:acyltransferase activity, transferring groups other than amino-acyl groups"/>
    <property type="evidence" value="ECO:0007669"/>
    <property type="project" value="InterPro"/>
</dbReference>
<feature type="domain" description="Acyltransferase 3" evidence="4">
    <location>
        <begin position="4"/>
        <end position="334"/>
    </location>
</feature>
<feature type="transmembrane region" description="Helical" evidence="3">
    <location>
        <begin position="138"/>
        <end position="161"/>
    </location>
</feature>
<feature type="transmembrane region" description="Helical" evidence="3">
    <location>
        <begin position="284"/>
        <end position="309"/>
    </location>
</feature>
<comment type="subcellular location">
    <subcellularLocation>
        <location evidence="1">Membrane</location>
    </subcellularLocation>
</comment>
<name>A0A917E0Q7_9BACL</name>
<organism evidence="5 6">
    <name type="scientific">Paenibacillus nasutitermitis</name>
    <dbReference type="NCBI Taxonomy" id="1652958"/>
    <lineage>
        <taxon>Bacteria</taxon>
        <taxon>Bacillati</taxon>
        <taxon>Bacillota</taxon>
        <taxon>Bacilli</taxon>
        <taxon>Bacillales</taxon>
        <taxon>Paenibacillaceae</taxon>
        <taxon>Paenibacillus</taxon>
    </lineage>
</organism>
<evidence type="ECO:0000256" key="2">
    <source>
        <dbReference type="ARBA" id="ARBA00007400"/>
    </source>
</evidence>
<comment type="similarity">
    <text evidence="2">Belongs to the acyltransferase 3 family.</text>
</comment>
<protein>
    <recommendedName>
        <fullName evidence="4">Acyltransferase 3 domain-containing protein</fullName>
    </recommendedName>
</protein>
<reference evidence="5" key="2">
    <citation type="submission" date="2020-09" db="EMBL/GenBank/DDBJ databases">
        <authorList>
            <person name="Sun Q."/>
            <person name="Zhou Y."/>
        </authorList>
    </citation>
    <scope>NUCLEOTIDE SEQUENCE</scope>
    <source>
        <strain evidence="5">CGMCC 1.15178</strain>
    </source>
</reference>
<comment type="caution">
    <text evidence="5">The sequence shown here is derived from an EMBL/GenBank/DDBJ whole genome shotgun (WGS) entry which is preliminary data.</text>
</comment>
<dbReference type="EMBL" id="BMHP01000004">
    <property type="protein sequence ID" value="GGD88837.1"/>
    <property type="molecule type" value="Genomic_DNA"/>
</dbReference>
<evidence type="ECO:0000313" key="5">
    <source>
        <dbReference type="EMBL" id="GGD88837.1"/>
    </source>
</evidence>
<accession>A0A917E0Q7</accession>
<evidence type="ECO:0000259" key="4">
    <source>
        <dbReference type="Pfam" id="PF01757"/>
    </source>
</evidence>
<feature type="transmembrane region" description="Helical" evidence="3">
    <location>
        <begin position="173"/>
        <end position="191"/>
    </location>
</feature>
<feature type="transmembrane region" description="Helical" evidence="3">
    <location>
        <begin position="251"/>
        <end position="272"/>
    </location>
</feature>
<keyword evidence="3" id="KW-0472">Membrane</keyword>